<reference evidence="2" key="1">
    <citation type="journal article" date="2017" name="J. Phycol.">
        <title>Analysis of chloroplast genomes and a supermatrix inform reclassification of the Rhodomelaceae (Rhodophyta).</title>
        <authorList>
            <person name="Diaz-Tapia P."/>
            <person name="Maggs C.A."/>
            <person name="West J.A."/>
            <person name="Verbruggen H."/>
        </authorList>
    </citation>
    <scope>NUCLEOTIDE SEQUENCE</scope>
    <source>
        <strain evidence="2">JW4523</strain>
    </source>
</reference>
<dbReference type="PANTHER" id="PTHR34800">
    <property type="entry name" value="TETRAPYRROLE-BINDING PROTEIN, CHLOROPLASTIC"/>
    <property type="match status" value="1"/>
</dbReference>
<dbReference type="EMBL" id="MF101422">
    <property type="protein sequence ID" value="ARW62199.1"/>
    <property type="molecule type" value="Genomic_DNA"/>
</dbReference>
<dbReference type="InterPro" id="IPR037215">
    <property type="entry name" value="GUN4-like_sf"/>
</dbReference>
<dbReference type="AlphaFoldDB" id="A0A1Z1M8A4"/>
<evidence type="ECO:0000259" key="1">
    <source>
        <dbReference type="Pfam" id="PF05419"/>
    </source>
</evidence>
<dbReference type="GO" id="GO:0046906">
    <property type="term" value="F:tetrapyrrole binding"/>
    <property type="evidence" value="ECO:0007669"/>
    <property type="project" value="TreeGrafter"/>
</dbReference>
<organism evidence="2">
    <name type="scientific">Caloglossa beccarii</name>
    <dbReference type="NCBI Taxonomy" id="131038"/>
    <lineage>
        <taxon>Eukaryota</taxon>
        <taxon>Rhodophyta</taxon>
        <taxon>Florideophyceae</taxon>
        <taxon>Rhodymeniophycidae</taxon>
        <taxon>Ceramiales</taxon>
        <taxon>Delesseriaceae</taxon>
        <taxon>Caloglossa</taxon>
    </lineage>
</organism>
<proteinExistence type="predicted"/>
<name>A0A1Z1M8A4_9FLOR</name>
<feature type="domain" description="GUN4-like" evidence="1">
    <location>
        <begin position="97"/>
        <end position="231"/>
    </location>
</feature>
<protein>
    <recommendedName>
        <fullName evidence="1">GUN4-like domain-containing protein</fullName>
    </recommendedName>
</protein>
<gene>
    <name evidence="2" type="primary">ycf53</name>
</gene>
<keyword evidence="2" id="KW-0934">Plastid</keyword>
<dbReference type="Gene3D" id="1.10.10.1770">
    <property type="entry name" value="Gun4-like"/>
    <property type="match status" value="1"/>
</dbReference>
<dbReference type="SUPFAM" id="SSF140869">
    <property type="entry name" value="GUN4-like"/>
    <property type="match status" value="1"/>
</dbReference>
<accession>A0A1Z1M8A4</accession>
<sequence>MQKVNDDTKNQIESNYNIENEDISNFIANDYNLLTNDSSQTQEKLLITLLKSLLNQKINKLEHSIFNKLKNIKSIETKLSKIFPNGIIQFNYYIYNEYKELNELLKQKKFQEADKITQKYLLKLAHRTTINQKEWIYFTEIDLIPAYDLFVIDLLWKIYSENKFGISIQRNIWLSYNQNWNTFLEKIGWSHQGKMKRYPDEFTWDISAPKGHLPLFNQIRGNQVLLSLFQHHIWITNYYI</sequence>
<dbReference type="CDD" id="cd16383">
    <property type="entry name" value="GUN4"/>
    <property type="match status" value="1"/>
</dbReference>
<evidence type="ECO:0000313" key="2">
    <source>
        <dbReference type="EMBL" id="ARW62199.1"/>
    </source>
</evidence>
<dbReference type="Pfam" id="PF05419">
    <property type="entry name" value="GUN4"/>
    <property type="match status" value="1"/>
</dbReference>
<geneLocation type="chloroplast" evidence="2"/>
<dbReference type="PANTHER" id="PTHR34800:SF1">
    <property type="entry name" value="TETRAPYRROLE-BINDING PROTEIN, CHLOROPLASTIC"/>
    <property type="match status" value="1"/>
</dbReference>
<dbReference type="Gene3D" id="1.25.40.620">
    <property type="match status" value="1"/>
</dbReference>
<dbReference type="RefSeq" id="YP_009393637.1">
    <property type="nucleotide sequence ID" value="NC_035269.1"/>
</dbReference>
<keyword evidence="2" id="KW-0150">Chloroplast</keyword>
<dbReference type="InterPro" id="IPR008629">
    <property type="entry name" value="GUN4-like"/>
</dbReference>
<dbReference type="GeneID" id="33355366"/>